<feature type="non-terminal residue" evidence="1">
    <location>
        <position position="64"/>
    </location>
</feature>
<name>A0ACA9SGA8_9GLOM</name>
<evidence type="ECO:0000313" key="2">
    <source>
        <dbReference type="Proteomes" id="UP000789920"/>
    </source>
</evidence>
<dbReference type="EMBL" id="CAJVQC010121742">
    <property type="protein sequence ID" value="CAG8838819.1"/>
    <property type="molecule type" value="Genomic_DNA"/>
</dbReference>
<reference evidence="1" key="1">
    <citation type="submission" date="2021-06" db="EMBL/GenBank/DDBJ databases">
        <authorList>
            <person name="Kallberg Y."/>
            <person name="Tangrot J."/>
            <person name="Rosling A."/>
        </authorList>
    </citation>
    <scope>NUCLEOTIDE SEQUENCE</scope>
    <source>
        <strain evidence="1">MA461A</strain>
    </source>
</reference>
<feature type="non-terminal residue" evidence="1">
    <location>
        <position position="1"/>
    </location>
</feature>
<accession>A0ACA9SGA8</accession>
<sequence length="64" mass="7606">SNKDDFFNTYKSEDNLEEVESYYTDSTQTDDEKLFFNLWKDVYEEIPTSEINQNPKLTTAKIVN</sequence>
<evidence type="ECO:0000313" key="1">
    <source>
        <dbReference type="EMBL" id="CAG8838819.1"/>
    </source>
</evidence>
<keyword evidence="2" id="KW-1185">Reference proteome</keyword>
<comment type="caution">
    <text evidence="1">The sequence shown here is derived from an EMBL/GenBank/DDBJ whole genome shotgun (WGS) entry which is preliminary data.</text>
</comment>
<organism evidence="1 2">
    <name type="scientific">Racocetra persica</name>
    <dbReference type="NCBI Taxonomy" id="160502"/>
    <lineage>
        <taxon>Eukaryota</taxon>
        <taxon>Fungi</taxon>
        <taxon>Fungi incertae sedis</taxon>
        <taxon>Mucoromycota</taxon>
        <taxon>Glomeromycotina</taxon>
        <taxon>Glomeromycetes</taxon>
        <taxon>Diversisporales</taxon>
        <taxon>Gigasporaceae</taxon>
        <taxon>Racocetra</taxon>
    </lineage>
</organism>
<proteinExistence type="predicted"/>
<gene>
    <name evidence="1" type="ORF">RPERSI_LOCUS30822</name>
</gene>
<dbReference type="Proteomes" id="UP000789920">
    <property type="component" value="Unassembled WGS sequence"/>
</dbReference>
<protein>
    <submittedName>
        <fullName evidence="1">4840_t:CDS:1</fullName>
    </submittedName>
</protein>